<accession>A0A2G8T515</accession>
<dbReference type="OrthoDB" id="9816014at2"/>
<evidence type="ECO:0000313" key="2">
    <source>
        <dbReference type="EMBL" id="PIL41102.1"/>
    </source>
</evidence>
<dbReference type="CDD" id="cd24082">
    <property type="entry name" value="ASKHA_NBD_GspK-like"/>
    <property type="match status" value="1"/>
</dbReference>
<dbReference type="Pfam" id="PF01869">
    <property type="entry name" value="BcrAD_BadFG"/>
    <property type="match status" value="1"/>
</dbReference>
<dbReference type="Proteomes" id="UP000228593">
    <property type="component" value="Unassembled WGS sequence"/>
</dbReference>
<name>A0A2G8T515_9BURK</name>
<dbReference type="InterPro" id="IPR043129">
    <property type="entry name" value="ATPase_NBD"/>
</dbReference>
<dbReference type="AlphaFoldDB" id="A0A2G8T515"/>
<feature type="domain" description="ATPase BadF/BadG/BcrA/BcrD type" evidence="1">
    <location>
        <begin position="6"/>
        <end position="238"/>
    </location>
</feature>
<keyword evidence="3" id="KW-1185">Reference proteome</keyword>
<organism evidence="2 3">
    <name type="scientific">Massilia psychrophila</name>
    <dbReference type="NCBI Taxonomy" id="1603353"/>
    <lineage>
        <taxon>Bacteria</taxon>
        <taxon>Pseudomonadati</taxon>
        <taxon>Pseudomonadota</taxon>
        <taxon>Betaproteobacteria</taxon>
        <taxon>Burkholderiales</taxon>
        <taxon>Oxalobacteraceae</taxon>
        <taxon>Telluria group</taxon>
        <taxon>Massilia</taxon>
    </lineage>
</organism>
<dbReference type="EMBL" id="PDOB01000003">
    <property type="protein sequence ID" value="PIL41102.1"/>
    <property type="molecule type" value="Genomic_DNA"/>
</dbReference>
<comment type="caution">
    <text evidence="2">The sequence shown here is derived from an EMBL/GenBank/DDBJ whole genome shotgun (WGS) entry which is preliminary data.</text>
</comment>
<dbReference type="InterPro" id="IPR052519">
    <property type="entry name" value="Euk-type_GlcNAc_Kinase"/>
</dbReference>
<evidence type="ECO:0000313" key="3">
    <source>
        <dbReference type="Proteomes" id="UP000228593"/>
    </source>
</evidence>
<dbReference type="InterPro" id="IPR002731">
    <property type="entry name" value="ATPase_BadF"/>
</dbReference>
<dbReference type="Gene3D" id="3.30.420.40">
    <property type="match status" value="2"/>
</dbReference>
<proteinExistence type="predicted"/>
<dbReference type="PANTHER" id="PTHR43190">
    <property type="entry name" value="N-ACETYL-D-GLUCOSAMINE KINASE"/>
    <property type="match status" value="1"/>
</dbReference>
<gene>
    <name evidence="2" type="ORF">CR103_03060</name>
</gene>
<evidence type="ECO:0000259" key="1">
    <source>
        <dbReference type="Pfam" id="PF01869"/>
    </source>
</evidence>
<dbReference type="SUPFAM" id="SSF53067">
    <property type="entry name" value="Actin-like ATPase domain"/>
    <property type="match status" value="2"/>
</dbReference>
<reference evidence="2 3" key="1">
    <citation type="submission" date="2017-10" db="EMBL/GenBank/DDBJ databases">
        <title>Massilia psychrophilum sp. nov., a novel purple-pigmented bacterium isolated from Tianshan glacier, Xinjiang Municipality, China.</title>
        <authorList>
            <person name="Wang H."/>
        </authorList>
    </citation>
    <scope>NUCLEOTIDE SEQUENCE [LARGE SCALE GENOMIC DNA]</scope>
    <source>
        <strain evidence="2 3">JCM 30813</strain>
    </source>
</reference>
<dbReference type="PANTHER" id="PTHR43190:SF3">
    <property type="entry name" value="N-ACETYL-D-GLUCOSAMINE KINASE"/>
    <property type="match status" value="1"/>
</dbReference>
<sequence length="294" mass="29649">MIEYFIGVDGGGTGTRVRLADAGGTELAQAHSGPSGLAHGIASAWNNIGDAVGKAFAQAGIAQPPLTAVAIGLGLAGVHNKLWAAQFIAADPGYGALRLETDGYTTLTGAHCGEPGTIVAIGTGSVGQALLPGGEQREVGGWGFPAGDEASGGWIGLRAVNHIEQVMDGRKPASAFAQALIDACGGGRDAIQVWLGQATQTSYAQLAPIVFNHAALDATARGLLVDAGVEVAAIAHALDPSGTLPLALCGGLGAPLRAYLPFALLARSRAPRGDAASGALRMIEMHVNQPTERL</sequence>
<protein>
    <submittedName>
        <fullName evidence="2">ATPase</fullName>
    </submittedName>
</protein>
<dbReference type="RefSeq" id="WP_099914546.1">
    <property type="nucleotide sequence ID" value="NZ_BMHS01000004.1"/>
</dbReference>